<dbReference type="AlphaFoldDB" id="A0A0V0TJX4"/>
<sequence>MLHLKKLKKKTVQKHWSRLTNRIASLSERRVVITGLFEKRSSSSILASTSIIYIKHGTGFRLKAFEIFLKMNGIPSCQWFLKEPAIQQQSVRQARRHDSGV</sequence>
<name>A0A0V0TJX4_9BILA</name>
<evidence type="ECO:0000313" key="2">
    <source>
        <dbReference type="Proteomes" id="UP000055048"/>
    </source>
</evidence>
<gene>
    <name evidence="1" type="ORF">T05_11351</name>
</gene>
<proteinExistence type="predicted"/>
<protein>
    <submittedName>
        <fullName evidence="1">Uncharacterized protein</fullName>
    </submittedName>
</protein>
<comment type="caution">
    <text evidence="1">The sequence shown here is derived from an EMBL/GenBank/DDBJ whole genome shotgun (WGS) entry which is preliminary data.</text>
</comment>
<evidence type="ECO:0000313" key="1">
    <source>
        <dbReference type="EMBL" id="KRX39311.1"/>
    </source>
</evidence>
<reference evidence="1 2" key="1">
    <citation type="submission" date="2015-01" db="EMBL/GenBank/DDBJ databases">
        <title>Evolution of Trichinella species and genotypes.</title>
        <authorList>
            <person name="Korhonen P.K."/>
            <person name="Edoardo P."/>
            <person name="Giuseppe L.R."/>
            <person name="Gasser R.B."/>
        </authorList>
    </citation>
    <scope>NUCLEOTIDE SEQUENCE [LARGE SCALE GENOMIC DNA]</scope>
    <source>
        <strain evidence="1">ISS417</strain>
    </source>
</reference>
<dbReference type="EMBL" id="JYDJ01000236">
    <property type="protein sequence ID" value="KRX39311.1"/>
    <property type="molecule type" value="Genomic_DNA"/>
</dbReference>
<keyword evidence="2" id="KW-1185">Reference proteome</keyword>
<accession>A0A0V0TJX4</accession>
<organism evidence="1 2">
    <name type="scientific">Trichinella murrelli</name>
    <dbReference type="NCBI Taxonomy" id="144512"/>
    <lineage>
        <taxon>Eukaryota</taxon>
        <taxon>Metazoa</taxon>
        <taxon>Ecdysozoa</taxon>
        <taxon>Nematoda</taxon>
        <taxon>Enoplea</taxon>
        <taxon>Dorylaimia</taxon>
        <taxon>Trichinellida</taxon>
        <taxon>Trichinellidae</taxon>
        <taxon>Trichinella</taxon>
    </lineage>
</organism>
<dbReference type="Proteomes" id="UP000055048">
    <property type="component" value="Unassembled WGS sequence"/>
</dbReference>